<dbReference type="GO" id="GO:0003677">
    <property type="term" value="F:DNA binding"/>
    <property type="evidence" value="ECO:0007669"/>
    <property type="project" value="UniProtKB-KW"/>
</dbReference>
<dbReference type="InterPro" id="IPR036390">
    <property type="entry name" value="WH_DNA-bd_sf"/>
</dbReference>
<dbReference type="PANTHER" id="PTHR43537">
    <property type="entry name" value="TRANSCRIPTIONAL REGULATOR, GNTR FAMILY"/>
    <property type="match status" value="1"/>
</dbReference>
<keyword evidence="1" id="KW-0805">Transcription regulation</keyword>
<dbReference type="PRINTS" id="PR00035">
    <property type="entry name" value="HTHGNTR"/>
</dbReference>
<evidence type="ECO:0000256" key="1">
    <source>
        <dbReference type="ARBA" id="ARBA00023015"/>
    </source>
</evidence>
<dbReference type="EMBL" id="CP128986">
    <property type="protein sequence ID" value="WOC12423.1"/>
    <property type="molecule type" value="Genomic_DNA"/>
</dbReference>
<dbReference type="Gene3D" id="1.20.120.530">
    <property type="entry name" value="GntR ligand-binding domain-like"/>
    <property type="match status" value="1"/>
</dbReference>
<dbReference type="InterPro" id="IPR011711">
    <property type="entry name" value="GntR_C"/>
</dbReference>
<dbReference type="SMART" id="SM00895">
    <property type="entry name" value="FCD"/>
    <property type="match status" value="1"/>
</dbReference>
<evidence type="ECO:0000259" key="4">
    <source>
        <dbReference type="PROSITE" id="PS50949"/>
    </source>
</evidence>
<name>A0AA97CX37_9ACTN</name>
<dbReference type="PANTHER" id="PTHR43537:SF47">
    <property type="entry name" value="REGULATORY PROTEIN GNTR HTH"/>
    <property type="match status" value="1"/>
</dbReference>
<dbReference type="InterPro" id="IPR000524">
    <property type="entry name" value="Tscrpt_reg_HTH_GntR"/>
</dbReference>
<dbReference type="InterPro" id="IPR008920">
    <property type="entry name" value="TF_FadR/GntR_C"/>
</dbReference>
<organism evidence="5">
    <name type="scientific">Gordonia sp. MP11Mi</name>
    <dbReference type="NCBI Taxonomy" id="3022769"/>
    <lineage>
        <taxon>Bacteria</taxon>
        <taxon>Bacillati</taxon>
        <taxon>Actinomycetota</taxon>
        <taxon>Actinomycetes</taxon>
        <taxon>Mycobacteriales</taxon>
        <taxon>Gordoniaceae</taxon>
        <taxon>Gordonia</taxon>
    </lineage>
</organism>
<sequence>MNAMHLDDTHISPAVVRDGKARRIGLVGQVIERLQDALAVGKWPVGSRLPIESELAAEFGVSRITLRQAVQALVHVGQLETLQGSGTFVLAASEVEAVVSRFLSSKDLQSVFEVRQALESQAAALAAQRAEPNQLAQLRAAIEHGERAAEAQDSIESSEASIEFHRAVVVASHNAPLISLYTGIENSVLQSIHQGAPDEDARSFVDGHRDILEAIEAGDVDNSRRLAFEHLQHVID</sequence>
<accession>A0AA97CX37</accession>
<gene>
    <name evidence="5" type="primary">lldR_1</name>
    <name evidence="5" type="ORF">MP11Mi_15090</name>
</gene>
<evidence type="ECO:0000256" key="3">
    <source>
        <dbReference type="ARBA" id="ARBA00023163"/>
    </source>
</evidence>
<protein>
    <submittedName>
        <fullName evidence="5">L-lactate dehydrogenase operon regulatory protein</fullName>
    </submittedName>
</protein>
<dbReference type="Pfam" id="PF00392">
    <property type="entry name" value="GntR"/>
    <property type="match status" value="1"/>
</dbReference>
<dbReference type="SMART" id="SM00345">
    <property type="entry name" value="HTH_GNTR"/>
    <property type="match status" value="1"/>
</dbReference>
<dbReference type="GO" id="GO:0003700">
    <property type="term" value="F:DNA-binding transcription factor activity"/>
    <property type="evidence" value="ECO:0007669"/>
    <property type="project" value="InterPro"/>
</dbReference>
<feature type="domain" description="HTH gntR-type" evidence="4">
    <location>
        <begin position="24"/>
        <end position="92"/>
    </location>
</feature>
<proteinExistence type="predicted"/>
<dbReference type="AlphaFoldDB" id="A0AA97CX37"/>
<evidence type="ECO:0000256" key="2">
    <source>
        <dbReference type="ARBA" id="ARBA00023125"/>
    </source>
</evidence>
<dbReference type="SUPFAM" id="SSF48008">
    <property type="entry name" value="GntR ligand-binding domain-like"/>
    <property type="match status" value="1"/>
</dbReference>
<dbReference type="SUPFAM" id="SSF46785">
    <property type="entry name" value="Winged helix' DNA-binding domain"/>
    <property type="match status" value="1"/>
</dbReference>
<dbReference type="Gene3D" id="1.10.10.10">
    <property type="entry name" value="Winged helix-like DNA-binding domain superfamily/Winged helix DNA-binding domain"/>
    <property type="match status" value="1"/>
</dbReference>
<dbReference type="PROSITE" id="PS50949">
    <property type="entry name" value="HTH_GNTR"/>
    <property type="match status" value="1"/>
</dbReference>
<evidence type="ECO:0000313" key="5">
    <source>
        <dbReference type="EMBL" id="WOC12423.1"/>
    </source>
</evidence>
<dbReference type="Pfam" id="PF07729">
    <property type="entry name" value="FCD"/>
    <property type="match status" value="1"/>
</dbReference>
<keyword evidence="2" id="KW-0238">DNA-binding</keyword>
<reference evidence="5" key="1">
    <citation type="submission" date="2023-06" db="EMBL/GenBank/DDBJ databases">
        <title>Gordonia sp. nov. and Pseudochrobactrum sp. nov., two species isolated from the burying beetle Nicrophorus vespilloides.</title>
        <authorList>
            <person name="Poehlein A."/>
            <person name="Guzman J."/>
            <person name="Daniel R."/>
            <person name="Vilcinskas A."/>
        </authorList>
    </citation>
    <scope>NUCLEOTIDE SEQUENCE</scope>
    <source>
        <strain evidence="5">MP11Mi</strain>
    </source>
</reference>
<dbReference type="InterPro" id="IPR036388">
    <property type="entry name" value="WH-like_DNA-bd_sf"/>
</dbReference>
<dbReference type="CDD" id="cd07377">
    <property type="entry name" value="WHTH_GntR"/>
    <property type="match status" value="1"/>
</dbReference>
<keyword evidence="3" id="KW-0804">Transcription</keyword>